<dbReference type="RefSeq" id="WP_198442472.1">
    <property type="nucleotide sequence ID" value="NZ_CBCSHE010000015.1"/>
</dbReference>
<accession>A0A7T3RCW8</accession>
<dbReference type="Gene3D" id="1.10.150.240">
    <property type="entry name" value="Putative phosphatase, domain 2"/>
    <property type="match status" value="1"/>
</dbReference>
<dbReference type="InterPro" id="IPR023214">
    <property type="entry name" value="HAD_sf"/>
</dbReference>
<dbReference type="KEGG" id="tper:IWA51_11100"/>
<dbReference type="GO" id="GO:0016787">
    <property type="term" value="F:hydrolase activity"/>
    <property type="evidence" value="ECO:0007669"/>
    <property type="project" value="UniProtKB-KW"/>
</dbReference>
<sequence length="221" mass="25296">MSSFKNILLDFDGTIMDTSEGILNSFEYTARYYSFDTDREKFRTLIGPPLKDSFRDFFHFKEDEIPSAMAKYREYYTDKGMFQVTLYDGIREAITELKNLGCKVFVATSKPEIYARSIIQKCGLSELFDFVGGSDTAEITRVRKEDVIKYVLNENNIKDTDSCLMAGDRNYDIEGAHSAGIKCAAVLYGFGSRQEFEQARADYIIAHPKELVKIVKESFQN</sequence>
<dbReference type="InterPro" id="IPR023198">
    <property type="entry name" value="PGP-like_dom2"/>
</dbReference>
<dbReference type="SFLD" id="SFLDS00003">
    <property type="entry name" value="Haloacid_Dehalogenase"/>
    <property type="match status" value="1"/>
</dbReference>
<dbReference type="InterPro" id="IPR041492">
    <property type="entry name" value="HAD_2"/>
</dbReference>
<organism evidence="1 2">
    <name type="scientific">Treponema peruense</name>
    <dbReference type="NCBI Taxonomy" id="2787628"/>
    <lineage>
        <taxon>Bacteria</taxon>
        <taxon>Pseudomonadati</taxon>
        <taxon>Spirochaetota</taxon>
        <taxon>Spirochaetia</taxon>
        <taxon>Spirochaetales</taxon>
        <taxon>Treponemataceae</taxon>
        <taxon>Treponema</taxon>
    </lineage>
</organism>
<dbReference type="SFLD" id="SFLDG01135">
    <property type="entry name" value="C1.5.6:_HAD__Beta-PGM__Phospha"/>
    <property type="match status" value="1"/>
</dbReference>
<proteinExistence type="predicted"/>
<dbReference type="AlphaFoldDB" id="A0A7T3RCW8"/>
<dbReference type="SUPFAM" id="SSF56784">
    <property type="entry name" value="HAD-like"/>
    <property type="match status" value="1"/>
</dbReference>
<name>A0A7T3RCW8_9SPIR</name>
<dbReference type="Proteomes" id="UP000595224">
    <property type="component" value="Chromosome"/>
</dbReference>
<evidence type="ECO:0000313" key="1">
    <source>
        <dbReference type="EMBL" id="QQA00788.1"/>
    </source>
</evidence>
<gene>
    <name evidence="1" type="ORF">IWA51_11100</name>
</gene>
<protein>
    <submittedName>
        <fullName evidence="1">HAD hydrolase-like protein</fullName>
    </submittedName>
</protein>
<dbReference type="Pfam" id="PF13419">
    <property type="entry name" value="HAD_2"/>
    <property type="match status" value="1"/>
</dbReference>
<keyword evidence="1" id="KW-0378">Hydrolase</keyword>
<reference evidence="1 2" key="1">
    <citation type="submission" date="2020-11" db="EMBL/GenBank/DDBJ databases">
        <title>Treponema Peruensis nv. sp., first commensal Treponema isolated from human feces.</title>
        <authorList>
            <person name="Belkhou C."/>
            <person name="Raes J."/>
        </authorList>
    </citation>
    <scope>NUCLEOTIDE SEQUENCE [LARGE SCALE GENOMIC DNA]</scope>
    <source>
        <strain evidence="1 2">RCC2812</strain>
    </source>
</reference>
<evidence type="ECO:0000313" key="2">
    <source>
        <dbReference type="Proteomes" id="UP000595224"/>
    </source>
</evidence>
<dbReference type="InterPro" id="IPR050155">
    <property type="entry name" value="HAD-like_hydrolase_sf"/>
</dbReference>
<dbReference type="Gene3D" id="3.40.50.1000">
    <property type="entry name" value="HAD superfamily/HAD-like"/>
    <property type="match status" value="1"/>
</dbReference>
<dbReference type="InterPro" id="IPR036412">
    <property type="entry name" value="HAD-like_sf"/>
</dbReference>
<dbReference type="SFLD" id="SFLDG01129">
    <property type="entry name" value="C1.5:_HAD__Beta-PGM__Phosphata"/>
    <property type="match status" value="1"/>
</dbReference>
<dbReference type="PANTHER" id="PTHR43434">
    <property type="entry name" value="PHOSPHOGLYCOLATE PHOSPHATASE"/>
    <property type="match status" value="1"/>
</dbReference>
<dbReference type="GO" id="GO:0004713">
    <property type="term" value="F:protein tyrosine kinase activity"/>
    <property type="evidence" value="ECO:0007669"/>
    <property type="project" value="TreeGrafter"/>
</dbReference>
<dbReference type="EMBL" id="CP064936">
    <property type="protein sequence ID" value="QQA00788.1"/>
    <property type="molecule type" value="Genomic_DNA"/>
</dbReference>
<keyword evidence="2" id="KW-1185">Reference proteome</keyword>
<dbReference type="GO" id="GO:0005829">
    <property type="term" value="C:cytosol"/>
    <property type="evidence" value="ECO:0007669"/>
    <property type="project" value="TreeGrafter"/>
</dbReference>
<dbReference type="PANTHER" id="PTHR43434:SF20">
    <property type="entry name" value="5'-NUCLEOTIDASE"/>
    <property type="match status" value="1"/>
</dbReference>